<protein>
    <submittedName>
        <fullName evidence="9">Septum formation initiator family protein</fullName>
    </submittedName>
</protein>
<sequence length="115" mass="13262">MIYNRILLVVLLLLNCFLAYRLLVSDQGLFAYLDLKNRYTVLEERIADLDQRNLELSQEIRLLKSDRFSVEKILRQQMNFVKDDEILYVFPEEPAPGETSEAAEQPPGAGNASQN</sequence>
<dbReference type="InterPro" id="IPR007060">
    <property type="entry name" value="FtsL/DivIC"/>
</dbReference>
<evidence type="ECO:0000256" key="6">
    <source>
        <dbReference type="ARBA" id="ARBA00023306"/>
    </source>
</evidence>
<evidence type="ECO:0000313" key="10">
    <source>
        <dbReference type="Proteomes" id="UP000448292"/>
    </source>
</evidence>
<name>A0A7M3MCR1_9BACT</name>
<evidence type="ECO:0000256" key="8">
    <source>
        <dbReference type="SAM" id="MobiDB-lite"/>
    </source>
</evidence>
<evidence type="ECO:0000256" key="2">
    <source>
        <dbReference type="ARBA" id="ARBA00022618"/>
    </source>
</evidence>
<keyword evidence="10" id="KW-1185">Reference proteome</keyword>
<evidence type="ECO:0000256" key="3">
    <source>
        <dbReference type="ARBA" id="ARBA00022692"/>
    </source>
</evidence>
<dbReference type="GO" id="GO:0030428">
    <property type="term" value="C:cell septum"/>
    <property type="evidence" value="ECO:0007669"/>
    <property type="project" value="TreeGrafter"/>
</dbReference>
<proteinExistence type="predicted"/>
<keyword evidence="3" id="KW-0812">Transmembrane</keyword>
<dbReference type="PANTHER" id="PTHR37485:SF1">
    <property type="entry name" value="CELL DIVISION PROTEIN FTSB"/>
    <property type="match status" value="1"/>
</dbReference>
<dbReference type="AlphaFoldDB" id="A0A7M3MCR1"/>
<evidence type="ECO:0000313" key="9">
    <source>
        <dbReference type="EMBL" id="TVM15827.1"/>
    </source>
</evidence>
<dbReference type="PANTHER" id="PTHR37485">
    <property type="entry name" value="CELL DIVISION PROTEIN FTSB"/>
    <property type="match status" value="1"/>
</dbReference>
<gene>
    <name evidence="9" type="ORF">DPQ33_14075</name>
</gene>
<accession>A0A7M3MCR1</accession>
<organism evidence="9 10">
    <name type="scientific">Oceanidesulfovibrio indonesiensis</name>
    <dbReference type="NCBI Taxonomy" id="54767"/>
    <lineage>
        <taxon>Bacteria</taxon>
        <taxon>Pseudomonadati</taxon>
        <taxon>Thermodesulfobacteriota</taxon>
        <taxon>Desulfovibrionia</taxon>
        <taxon>Desulfovibrionales</taxon>
        <taxon>Desulfovibrionaceae</taxon>
        <taxon>Oceanidesulfovibrio</taxon>
    </lineage>
</organism>
<feature type="region of interest" description="Disordered" evidence="8">
    <location>
        <begin position="95"/>
        <end position="115"/>
    </location>
</feature>
<dbReference type="EMBL" id="QMIE01000014">
    <property type="protein sequence ID" value="TVM15827.1"/>
    <property type="molecule type" value="Genomic_DNA"/>
</dbReference>
<evidence type="ECO:0000256" key="4">
    <source>
        <dbReference type="ARBA" id="ARBA00022989"/>
    </source>
</evidence>
<reference evidence="9 10" key="1">
    <citation type="submission" date="2018-06" db="EMBL/GenBank/DDBJ databases">
        <title>Complete genome of Desulfovibrio indonesiensis P37SLT.</title>
        <authorList>
            <person name="Crispim J.S."/>
            <person name="Vidigal P.M.P."/>
            <person name="Silva L.C.F."/>
            <person name="Laguardia C.N."/>
            <person name="Araujo L.C."/>
            <person name="Dias R.S."/>
            <person name="Sousa M.P."/>
            <person name="Paula S.O."/>
            <person name="Silva C."/>
        </authorList>
    </citation>
    <scope>NUCLEOTIDE SEQUENCE [LARGE SCALE GENOMIC DNA]</scope>
    <source>
        <strain evidence="9 10">P37SLT</strain>
    </source>
</reference>
<dbReference type="Pfam" id="PF04977">
    <property type="entry name" value="DivIC"/>
    <property type="match status" value="1"/>
</dbReference>
<dbReference type="OrthoDB" id="5471911at2"/>
<keyword evidence="4" id="KW-1133">Transmembrane helix</keyword>
<keyword evidence="6" id="KW-0131">Cell cycle</keyword>
<evidence type="ECO:0000256" key="7">
    <source>
        <dbReference type="SAM" id="Coils"/>
    </source>
</evidence>
<dbReference type="InterPro" id="IPR023081">
    <property type="entry name" value="Cell_div_FtsB"/>
</dbReference>
<keyword evidence="1" id="KW-1003">Cell membrane</keyword>
<dbReference type="RefSeq" id="WP_144303870.1">
    <property type="nucleotide sequence ID" value="NZ_QMIE01000014.1"/>
</dbReference>
<evidence type="ECO:0000256" key="1">
    <source>
        <dbReference type="ARBA" id="ARBA00022475"/>
    </source>
</evidence>
<keyword evidence="7" id="KW-0175">Coiled coil</keyword>
<keyword evidence="5" id="KW-0472">Membrane</keyword>
<comment type="caution">
    <text evidence="9">The sequence shown here is derived from an EMBL/GenBank/DDBJ whole genome shotgun (WGS) entry which is preliminary data.</text>
</comment>
<dbReference type="Proteomes" id="UP000448292">
    <property type="component" value="Unassembled WGS sequence"/>
</dbReference>
<evidence type="ECO:0000256" key="5">
    <source>
        <dbReference type="ARBA" id="ARBA00023136"/>
    </source>
</evidence>
<feature type="coiled-coil region" evidence="7">
    <location>
        <begin position="32"/>
        <end position="66"/>
    </location>
</feature>
<keyword evidence="2" id="KW-0132">Cell division</keyword>
<dbReference type="GO" id="GO:0043093">
    <property type="term" value="P:FtsZ-dependent cytokinesis"/>
    <property type="evidence" value="ECO:0007669"/>
    <property type="project" value="TreeGrafter"/>
</dbReference>